<gene>
    <name evidence="10" type="ORF">DCAF_LOCUS24436</name>
</gene>
<feature type="repeat" description="ANK" evidence="7">
    <location>
        <begin position="76"/>
        <end position="108"/>
    </location>
</feature>
<feature type="transmembrane region" description="Helical" evidence="8">
    <location>
        <begin position="364"/>
        <end position="384"/>
    </location>
</feature>
<comment type="caution">
    <text evidence="10">The sequence shown here is derived from an EMBL/GenBank/DDBJ whole genome shotgun (WGS) entry which is preliminary data.</text>
</comment>
<evidence type="ECO:0000256" key="5">
    <source>
        <dbReference type="ARBA" id="ARBA00023043"/>
    </source>
</evidence>
<dbReference type="SMART" id="SM00248">
    <property type="entry name" value="ANK"/>
    <property type="match status" value="6"/>
</dbReference>
<feature type="transmembrane region" description="Helical" evidence="8">
    <location>
        <begin position="330"/>
        <end position="352"/>
    </location>
</feature>
<feature type="transmembrane region" description="Helical" evidence="8">
    <location>
        <begin position="279"/>
        <end position="297"/>
    </location>
</feature>
<dbReference type="PROSITE" id="PS50297">
    <property type="entry name" value="ANK_REP_REGION"/>
    <property type="match status" value="1"/>
</dbReference>
<evidence type="ECO:0000256" key="4">
    <source>
        <dbReference type="ARBA" id="ARBA00022989"/>
    </source>
</evidence>
<dbReference type="FunFam" id="1.25.40.20:FF:000600">
    <property type="entry name" value="Uncharacterized protein"/>
    <property type="match status" value="1"/>
</dbReference>
<sequence length="445" mass="49601">MERIEEAQRKLQEAAVEGNVTSLLALLQEDKLVLDRCAVTCASEMPLHIAAMLGHLEFTREILCRKPELVKELDFHRSSPLHLATAKGQLEVVKALLSVNADMCLAKDRNGWSPLHIAVIKDRIDVLIELVQAKPEAIRTRGQRCVTILHLCVKHHRLDALKLLVETIDDSAFVNSEDDEGLTILHQAVADREIQIINYLITETLIEVNALNANGFTALDIVLARGRRNIEDIDIQNTLLEAGALSSKNMPSTMHGSIAIRANNKNRERKKNWLEERRNALMVVASLIATMAFQAGISPPNGNWQDDLHPISLSHEAGRSIMADKFPDDYAFFVGYNTTSFLASISVILLLISGLPFKWKILMWILMIIMWIAIIATILTYSISLSCLSSRRDESTNAKVGAGAAFYGVMGIVLIGHSIRLIRKIVKYARRSRARRSVAISHANI</sequence>
<evidence type="ECO:0000313" key="11">
    <source>
        <dbReference type="Proteomes" id="UP001314170"/>
    </source>
</evidence>
<dbReference type="GO" id="GO:0005886">
    <property type="term" value="C:plasma membrane"/>
    <property type="evidence" value="ECO:0007669"/>
    <property type="project" value="TreeGrafter"/>
</dbReference>
<evidence type="ECO:0000259" key="9">
    <source>
        <dbReference type="Pfam" id="PF13962"/>
    </source>
</evidence>
<dbReference type="InterPro" id="IPR026961">
    <property type="entry name" value="PGG_dom"/>
</dbReference>
<keyword evidence="6 8" id="KW-0472">Membrane</keyword>
<dbReference type="InterPro" id="IPR036770">
    <property type="entry name" value="Ankyrin_rpt-contain_sf"/>
</dbReference>
<dbReference type="PANTHER" id="PTHR24186:SF37">
    <property type="entry name" value="PGG DOMAIN-CONTAINING PROTEIN"/>
    <property type="match status" value="1"/>
</dbReference>
<organism evidence="10 11">
    <name type="scientific">Dovyalis caffra</name>
    <dbReference type="NCBI Taxonomy" id="77055"/>
    <lineage>
        <taxon>Eukaryota</taxon>
        <taxon>Viridiplantae</taxon>
        <taxon>Streptophyta</taxon>
        <taxon>Embryophyta</taxon>
        <taxon>Tracheophyta</taxon>
        <taxon>Spermatophyta</taxon>
        <taxon>Magnoliopsida</taxon>
        <taxon>eudicotyledons</taxon>
        <taxon>Gunneridae</taxon>
        <taxon>Pentapetalae</taxon>
        <taxon>rosids</taxon>
        <taxon>fabids</taxon>
        <taxon>Malpighiales</taxon>
        <taxon>Salicaceae</taxon>
        <taxon>Flacourtieae</taxon>
        <taxon>Dovyalis</taxon>
    </lineage>
</organism>
<dbReference type="Pfam" id="PF13962">
    <property type="entry name" value="PGG"/>
    <property type="match status" value="1"/>
</dbReference>
<protein>
    <recommendedName>
        <fullName evidence="9">PGG domain-containing protein</fullName>
    </recommendedName>
</protein>
<evidence type="ECO:0000256" key="7">
    <source>
        <dbReference type="PROSITE-ProRule" id="PRU00023"/>
    </source>
</evidence>
<name>A0AAV1SMW2_9ROSI</name>
<dbReference type="AlphaFoldDB" id="A0AAV1SMW2"/>
<evidence type="ECO:0000256" key="1">
    <source>
        <dbReference type="ARBA" id="ARBA00004141"/>
    </source>
</evidence>
<feature type="domain" description="PGG" evidence="9">
    <location>
        <begin position="272"/>
        <end position="386"/>
    </location>
</feature>
<keyword evidence="4 8" id="KW-1133">Transmembrane helix</keyword>
<dbReference type="EMBL" id="CAWUPB010001194">
    <property type="protein sequence ID" value="CAK7352858.1"/>
    <property type="molecule type" value="Genomic_DNA"/>
</dbReference>
<dbReference type="Proteomes" id="UP001314170">
    <property type="component" value="Unassembled WGS sequence"/>
</dbReference>
<keyword evidence="3" id="KW-0677">Repeat</keyword>
<dbReference type="Pfam" id="PF12796">
    <property type="entry name" value="Ank_2"/>
    <property type="match status" value="2"/>
</dbReference>
<dbReference type="Gene3D" id="1.25.40.20">
    <property type="entry name" value="Ankyrin repeat-containing domain"/>
    <property type="match status" value="1"/>
</dbReference>
<keyword evidence="5 7" id="KW-0040">ANK repeat</keyword>
<evidence type="ECO:0000313" key="10">
    <source>
        <dbReference type="EMBL" id="CAK7352858.1"/>
    </source>
</evidence>
<evidence type="ECO:0000256" key="3">
    <source>
        <dbReference type="ARBA" id="ARBA00022737"/>
    </source>
</evidence>
<dbReference type="InterPro" id="IPR002110">
    <property type="entry name" value="Ankyrin_rpt"/>
</dbReference>
<keyword evidence="2 8" id="KW-0812">Transmembrane</keyword>
<keyword evidence="11" id="KW-1185">Reference proteome</keyword>
<reference evidence="10 11" key="1">
    <citation type="submission" date="2024-01" db="EMBL/GenBank/DDBJ databases">
        <authorList>
            <person name="Waweru B."/>
        </authorList>
    </citation>
    <scope>NUCLEOTIDE SEQUENCE [LARGE SCALE GENOMIC DNA]</scope>
</reference>
<dbReference type="PANTHER" id="PTHR24186">
    <property type="entry name" value="PROTEIN PHOSPHATASE 1 REGULATORY SUBUNIT"/>
    <property type="match status" value="1"/>
</dbReference>
<dbReference type="SUPFAM" id="SSF48403">
    <property type="entry name" value="Ankyrin repeat"/>
    <property type="match status" value="1"/>
</dbReference>
<comment type="subcellular location">
    <subcellularLocation>
        <location evidence="1">Membrane</location>
        <topology evidence="1">Multi-pass membrane protein</topology>
    </subcellularLocation>
</comment>
<accession>A0AAV1SMW2</accession>
<dbReference type="PROSITE" id="PS50088">
    <property type="entry name" value="ANK_REPEAT"/>
    <property type="match status" value="1"/>
</dbReference>
<feature type="transmembrane region" description="Helical" evidence="8">
    <location>
        <begin position="404"/>
        <end position="422"/>
    </location>
</feature>
<evidence type="ECO:0000256" key="6">
    <source>
        <dbReference type="ARBA" id="ARBA00023136"/>
    </source>
</evidence>
<evidence type="ECO:0000256" key="2">
    <source>
        <dbReference type="ARBA" id="ARBA00022692"/>
    </source>
</evidence>
<proteinExistence type="predicted"/>
<evidence type="ECO:0000256" key="8">
    <source>
        <dbReference type="SAM" id="Phobius"/>
    </source>
</evidence>